<organism evidence="3 4">
    <name type="scientific">Camellia sinensis</name>
    <name type="common">Tea plant</name>
    <name type="synonym">Thea sinensis</name>
    <dbReference type="NCBI Taxonomy" id="4442"/>
    <lineage>
        <taxon>Eukaryota</taxon>
        <taxon>Viridiplantae</taxon>
        <taxon>Streptophyta</taxon>
        <taxon>Embryophyta</taxon>
        <taxon>Tracheophyta</taxon>
        <taxon>Spermatophyta</taxon>
        <taxon>Magnoliopsida</taxon>
        <taxon>eudicotyledons</taxon>
        <taxon>Gunneridae</taxon>
        <taxon>Pentapetalae</taxon>
        <taxon>asterids</taxon>
        <taxon>Ericales</taxon>
        <taxon>Theaceae</taxon>
        <taxon>Camellia</taxon>
    </lineage>
</organism>
<dbReference type="Pfam" id="PF13041">
    <property type="entry name" value="PPR_2"/>
    <property type="match status" value="1"/>
</dbReference>
<dbReference type="Gene3D" id="1.25.40.10">
    <property type="entry name" value="Tetratricopeptide repeat domain"/>
    <property type="match status" value="2"/>
</dbReference>
<comment type="caution">
    <text evidence="3">The sequence shown here is derived from an EMBL/GenBank/DDBJ whole genome shotgun (WGS) entry which is preliminary data.</text>
</comment>
<dbReference type="GO" id="GO:0009451">
    <property type="term" value="P:RNA modification"/>
    <property type="evidence" value="ECO:0007669"/>
    <property type="project" value="InterPro"/>
</dbReference>
<dbReference type="PROSITE" id="PS51375">
    <property type="entry name" value="PPR"/>
    <property type="match status" value="1"/>
</dbReference>
<name>A0A7J7I2J6_CAMSI</name>
<dbReference type="InterPro" id="IPR002885">
    <property type="entry name" value="PPR_rpt"/>
</dbReference>
<feature type="repeat" description="PPR" evidence="2">
    <location>
        <begin position="23"/>
        <end position="57"/>
    </location>
</feature>
<sequence>MFVKGCGDLGSARKVFDIMRERNAVTWTLMITRYSQLGQPKDAVELFIDMVVSGFIPDRFTFSSTINACAELELLSLGQQLHSLVVKSRLTLDVCVGCSLVDIYVKCAVDGSIVNSRKVFDRMPDHNVMSWTATITGHVQSGGHDKEAIELYCRMIDGCVGQVCCRLVVFESLVLLPRFLDLRSSEELVARARVEFVSGGSSQSGFARASACIWFWT</sequence>
<proteinExistence type="predicted"/>
<evidence type="ECO:0008006" key="5">
    <source>
        <dbReference type="Google" id="ProtNLM"/>
    </source>
</evidence>
<reference evidence="3 4" key="2">
    <citation type="submission" date="2020-07" db="EMBL/GenBank/DDBJ databases">
        <title>Genome assembly of wild tea tree DASZ reveals pedigree and selection history of tea varieties.</title>
        <authorList>
            <person name="Zhang W."/>
        </authorList>
    </citation>
    <scope>NUCLEOTIDE SEQUENCE [LARGE SCALE GENOMIC DNA]</scope>
    <source>
        <strain evidence="4">cv. G240</strain>
        <tissue evidence="3">Leaf</tissue>
    </source>
</reference>
<dbReference type="AlphaFoldDB" id="A0A7J7I2J6"/>
<evidence type="ECO:0000256" key="1">
    <source>
        <dbReference type="ARBA" id="ARBA00022737"/>
    </source>
</evidence>
<evidence type="ECO:0000313" key="3">
    <source>
        <dbReference type="EMBL" id="KAF5958965.1"/>
    </source>
</evidence>
<evidence type="ECO:0000313" key="4">
    <source>
        <dbReference type="Proteomes" id="UP000593564"/>
    </source>
</evidence>
<dbReference type="GO" id="GO:0003723">
    <property type="term" value="F:RNA binding"/>
    <property type="evidence" value="ECO:0007669"/>
    <property type="project" value="InterPro"/>
</dbReference>
<keyword evidence="1" id="KW-0677">Repeat</keyword>
<dbReference type="NCBIfam" id="TIGR00756">
    <property type="entry name" value="PPR"/>
    <property type="match status" value="1"/>
</dbReference>
<reference evidence="4" key="1">
    <citation type="journal article" date="2020" name="Nat. Commun.">
        <title>Genome assembly of wild tea tree DASZ reveals pedigree and selection history of tea varieties.</title>
        <authorList>
            <person name="Zhang W."/>
            <person name="Zhang Y."/>
            <person name="Qiu H."/>
            <person name="Guo Y."/>
            <person name="Wan H."/>
            <person name="Zhang X."/>
            <person name="Scossa F."/>
            <person name="Alseekh S."/>
            <person name="Zhang Q."/>
            <person name="Wang P."/>
            <person name="Xu L."/>
            <person name="Schmidt M.H."/>
            <person name="Jia X."/>
            <person name="Li D."/>
            <person name="Zhu A."/>
            <person name="Guo F."/>
            <person name="Chen W."/>
            <person name="Ni D."/>
            <person name="Usadel B."/>
            <person name="Fernie A.R."/>
            <person name="Wen W."/>
        </authorList>
    </citation>
    <scope>NUCLEOTIDE SEQUENCE [LARGE SCALE GENOMIC DNA]</scope>
    <source>
        <strain evidence="4">cv. G240</strain>
    </source>
</reference>
<dbReference type="Proteomes" id="UP000593564">
    <property type="component" value="Unassembled WGS sequence"/>
</dbReference>
<keyword evidence="4" id="KW-1185">Reference proteome</keyword>
<evidence type="ECO:0000256" key="2">
    <source>
        <dbReference type="PROSITE-ProRule" id="PRU00708"/>
    </source>
</evidence>
<gene>
    <name evidence="3" type="ORF">HYC85_000174</name>
</gene>
<dbReference type="PANTHER" id="PTHR47926">
    <property type="entry name" value="PENTATRICOPEPTIDE REPEAT-CONTAINING PROTEIN"/>
    <property type="match status" value="1"/>
</dbReference>
<dbReference type="EMBL" id="JACBKZ010000001">
    <property type="protein sequence ID" value="KAF5958965.1"/>
    <property type="molecule type" value="Genomic_DNA"/>
</dbReference>
<dbReference type="InterPro" id="IPR046960">
    <property type="entry name" value="PPR_At4g14850-like_plant"/>
</dbReference>
<dbReference type="PANTHER" id="PTHR47926:SF471">
    <property type="entry name" value="DYW DOMAIN-CONTAINING PROTEIN"/>
    <property type="match status" value="1"/>
</dbReference>
<dbReference type="InterPro" id="IPR011990">
    <property type="entry name" value="TPR-like_helical_dom_sf"/>
</dbReference>
<accession>A0A7J7I2J6</accession>
<protein>
    <recommendedName>
        <fullName evidence="5">Pentatricopeptide repeat-containing protein</fullName>
    </recommendedName>
</protein>